<dbReference type="CDD" id="cd01066">
    <property type="entry name" value="APP_MetAP"/>
    <property type="match status" value="1"/>
</dbReference>
<dbReference type="RefSeq" id="WP_007534104.1">
    <property type="nucleotide sequence ID" value="NZ_HF536772.1"/>
</dbReference>
<dbReference type="Pfam" id="PF00557">
    <property type="entry name" value="Peptidase_M24"/>
    <property type="match status" value="1"/>
</dbReference>
<evidence type="ECO:0000313" key="3">
    <source>
        <dbReference type="EMBL" id="CCM76624.1"/>
    </source>
</evidence>
<keyword evidence="4" id="KW-1185">Reference proteome</keyword>
<evidence type="ECO:0000259" key="1">
    <source>
        <dbReference type="Pfam" id="PF00557"/>
    </source>
</evidence>
<dbReference type="STRING" id="1211777.BN77_3647"/>
<dbReference type="AlphaFoldDB" id="K0Q2B8"/>
<gene>
    <name evidence="3" type="ORF">BN77_3647</name>
</gene>
<dbReference type="HOGENOM" id="CLU_017266_3_1_5"/>
<dbReference type="SUPFAM" id="SSF53092">
    <property type="entry name" value="Creatinase/prolidase N-terminal domain"/>
    <property type="match status" value="1"/>
</dbReference>
<evidence type="ECO:0000313" key="4">
    <source>
        <dbReference type="Proteomes" id="UP000009319"/>
    </source>
</evidence>
<dbReference type="PANTHER" id="PTHR46112:SF2">
    <property type="entry name" value="XAA-PRO AMINOPEPTIDASE P-RELATED"/>
    <property type="match status" value="1"/>
</dbReference>
<dbReference type="PANTHER" id="PTHR46112">
    <property type="entry name" value="AMINOPEPTIDASE"/>
    <property type="match status" value="1"/>
</dbReference>
<accession>K0Q2B8</accession>
<dbReference type="InterPro" id="IPR000587">
    <property type="entry name" value="Creatinase_N"/>
</dbReference>
<name>K0Q2B8_9HYPH</name>
<organism evidence="3 4">
    <name type="scientific">Rhizobium mesoamericanum STM3625</name>
    <dbReference type="NCBI Taxonomy" id="1211777"/>
    <lineage>
        <taxon>Bacteria</taxon>
        <taxon>Pseudomonadati</taxon>
        <taxon>Pseudomonadota</taxon>
        <taxon>Alphaproteobacteria</taxon>
        <taxon>Hyphomicrobiales</taxon>
        <taxon>Rhizobiaceae</taxon>
        <taxon>Rhizobium/Agrobacterium group</taxon>
        <taxon>Rhizobium</taxon>
    </lineage>
</organism>
<dbReference type="Gene3D" id="3.90.230.10">
    <property type="entry name" value="Creatinase/methionine aminopeptidase superfamily"/>
    <property type="match status" value="1"/>
</dbReference>
<dbReference type="InterPro" id="IPR000994">
    <property type="entry name" value="Pept_M24"/>
</dbReference>
<sequence>MALHFDRSEFTVRLARLTDKMREEKLDALLLFAQESMYWLTGYDTFGYCFFQTLVVKSDGTMALLTRSADLRQAKHTSILENVHIWVDRVNADPTIDLRNLLVEMDLLGARIGVEYDTHGMTGRIARMLDAQLTSFAQIVDASYLVSRLRLIKSLAEVAHVERAAVLADEALDQALALTRPGADEADVLAAMQGAVFAGGGDYPANEFIIGSGQDALLCRYKAGRRKLDAQDQLTLQWAGAFAHYHAAMMRTIVIGEPSYRHRELYNACYETIQAIETVLKPDHSFGDVFDMHAKIMDERGLSRHRLNACGHSLGARFSPSWMEHQMFHVGNPQPIEPNMSLFVHMIIMDSDTGTAMTLGQTYLTTDDAPRALSRHSLDFINV</sequence>
<dbReference type="InterPro" id="IPR050659">
    <property type="entry name" value="Peptidase_M24B"/>
</dbReference>
<comment type="caution">
    <text evidence="3">The sequence shown here is derived from an EMBL/GenBank/DDBJ whole genome shotgun (WGS) entry which is preliminary data.</text>
</comment>
<evidence type="ECO:0000259" key="2">
    <source>
        <dbReference type="Pfam" id="PF01321"/>
    </source>
</evidence>
<feature type="domain" description="Creatinase N-terminal" evidence="2">
    <location>
        <begin position="13"/>
        <end position="152"/>
    </location>
</feature>
<protein>
    <submittedName>
        <fullName evidence="3">Putative Xaa-Pro dipeptidase</fullName>
    </submittedName>
</protein>
<feature type="domain" description="Peptidase M24" evidence="1">
    <location>
        <begin position="160"/>
        <end position="366"/>
    </location>
</feature>
<dbReference type="eggNOG" id="COG0006">
    <property type="taxonomic scope" value="Bacteria"/>
</dbReference>
<dbReference type="SUPFAM" id="SSF55920">
    <property type="entry name" value="Creatinase/aminopeptidase"/>
    <property type="match status" value="1"/>
</dbReference>
<reference evidence="3 4" key="1">
    <citation type="journal article" date="2013" name="Genome Announc.">
        <title>Draft Genome Sequence of Rhizobium mesoamericanum STM3625, a Nitrogen-Fixing Symbiont of Mimosa pudica Isolated in French Guiana (South America).</title>
        <authorList>
            <person name="Moulin L."/>
            <person name="Mornico D."/>
            <person name="Melkonian R."/>
            <person name="Klonowska A."/>
        </authorList>
    </citation>
    <scope>NUCLEOTIDE SEQUENCE [LARGE SCALE GENOMIC DNA]</scope>
    <source>
        <strain evidence="3 4">STM3625</strain>
    </source>
</reference>
<dbReference type="EMBL" id="CANI01000025">
    <property type="protein sequence ID" value="CCM76624.1"/>
    <property type="molecule type" value="Genomic_DNA"/>
</dbReference>
<dbReference type="Gene3D" id="3.40.350.10">
    <property type="entry name" value="Creatinase/prolidase N-terminal domain"/>
    <property type="match status" value="1"/>
</dbReference>
<dbReference type="Proteomes" id="UP000009319">
    <property type="component" value="Unassembled WGS sequence"/>
</dbReference>
<dbReference type="InterPro" id="IPR029149">
    <property type="entry name" value="Creatin/AminoP/Spt16_N"/>
</dbReference>
<dbReference type="InterPro" id="IPR036005">
    <property type="entry name" value="Creatinase/aminopeptidase-like"/>
</dbReference>
<dbReference type="Pfam" id="PF01321">
    <property type="entry name" value="Creatinase_N"/>
    <property type="match status" value="1"/>
</dbReference>
<proteinExistence type="predicted"/>